<accession>A0A653A9I2</accession>
<name>A0A653A9I2_9BACT</name>
<dbReference type="InterPro" id="IPR011330">
    <property type="entry name" value="Glyco_hydro/deAcase_b/a-brl"/>
</dbReference>
<proteinExistence type="predicted"/>
<dbReference type="PROSITE" id="PS51677">
    <property type="entry name" value="NODB"/>
    <property type="match status" value="1"/>
</dbReference>
<reference evidence="2" key="1">
    <citation type="submission" date="2018-07" db="EMBL/GenBank/DDBJ databases">
        <authorList>
            <consortium name="Genoscope - CEA"/>
            <person name="William W."/>
        </authorList>
    </citation>
    <scope>NUCLEOTIDE SEQUENCE</scope>
    <source>
        <strain evidence="2">IK1</strain>
    </source>
</reference>
<feature type="domain" description="NodB homology" evidence="1">
    <location>
        <begin position="23"/>
        <end position="277"/>
    </location>
</feature>
<gene>
    <name evidence="2" type="ORF">TRIP_D260002</name>
</gene>
<protein>
    <submittedName>
        <fullName evidence="2">Polysaccharide deacetylase domain protein</fullName>
    </submittedName>
</protein>
<dbReference type="Pfam" id="PF01522">
    <property type="entry name" value="Polysacc_deac_1"/>
    <property type="match status" value="1"/>
</dbReference>
<dbReference type="GO" id="GO:0016810">
    <property type="term" value="F:hydrolase activity, acting on carbon-nitrogen (but not peptide) bonds"/>
    <property type="evidence" value="ECO:0007669"/>
    <property type="project" value="InterPro"/>
</dbReference>
<evidence type="ECO:0000259" key="1">
    <source>
        <dbReference type="PROSITE" id="PS51677"/>
    </source>
</evidence>
<evidence type="ECO:0000313" key="2">
    <source>
        <dbReference type="EMBL" id="VBB44588.1"/>
    </source>
</evidence>
<dbReference type="AlphaFoldDB" id="A0A653A9I2"/>
<dbReference type="PANTHER" id="PTHR47561">
    <property type="entry name" value="POLYSACCHARIDE DEACETYLASE FAMILY PROTEIN (AFU_ORTHOLOGUE AFUA_6G05030)"/>
    <property type="match status" value="1"/>
</dbReference>
<dbReference type="InterPro" id="IPR002509">
    <property type="entry name" value="NODB_dom"/>
</dbReference>
<dbReference type="PANTHER" id="PTHR47561:SF1">
    <property type="entry name" value="POLYSACCHARIDE DEACETYLASE FAMILY PROTEIN (AFU_ORTHOLOGUE AFUA_6G05030)"/>
    <property type="match status" value="1"/>
</dbReference>
<organism evidence="2">
    <name type="scientific">uncultured Paludibacter sp</name>
    <dbReference type="NCBI Taxonomy" id="497635"/>
    <lineage>
        <taxon>Bacteria</taxon>
        <taxon>Pseudomonadati</taxon>
        <taxon>Bacteroidota</taxon>
        <taxon>Bacteroidia</taxon>
        <taxon>Bacteroidales</taxon>
        <taxon>Paludibacteraceae</taxon>
        <taxon>Paludibacter</taxon>
        <taxon>environmental samples</taxon>
    </lineage>
</organism>
<sequence length="304" mass="35232">MSEKRNIAFFTNDVETTSIVNGGLRTETGVKVWKEGMPRLLDLYAKYNVKSTFFFVADFAKDAPEIVKMIQPFGHEVACHGLTHDHKQAFDLMNFDEQKHHLREAKKILEDISGEEVLTFRAPALRVNEFTAKALIEAGFKIDSSVAPQRIDMFMSLGSKKKLAWLKAPRVPYYVSENNLARKGNTQLLEVPVSSFAFPYIGTFMRISPQLNKMTRHFLYQETKNTLKPINFLIHPNELIEEDSLHLKTEKRASNFISYLLSDLLRKKLKQRNLGISAQNLFEEEIKFWERKNYNFTTIKKAYL</sequence>
<dbReference type="SUPFAM" id="SSF88713">
    <property type="entry name" value="Glycoside hydrolase/deacetylase"/>
    <property type="match status" value="1"/>
</dbReference>
<dbReference type="EMBL" id="UPXZ01000019">
    <property type="protein sequence ID" value="VBB44588.1"/>
    <property type="molecule type" value="Genomic_DNA"/>
</dbReference>
<dbReference type="Gene3D" id="3.20.20.370">
    <property type="entry name" value="Glycoside hydrolase/deacetylase"/>
    <property type="match status" value="1"/>
</dbReference>
<dbReference type="GO" id="GO:0005975">
    <property type="term" value="P:carbohydrate metabolic process"/>
    <property type="evidence" value="ECO:0007669"/>
    <property type="project" value="InterPro"/>
</dbReference>